<evidence type="ECO:0000313" key="3">
    <source>
        <dbReference type="EMBL" id="QOW20292.1"/>
    </source>
</evidence>
<dbReference type="Gene3D" id="2.30.40.10">
    <property type="entry name" value="Urease, subunit C, domain 1"/>
    <property type="match status" value="1"/>
</dbReference>
<dbReference type="InterPro" id="IPR013108">
    <property type="entry name" value="Amidohydro_3"/>
</dbReference>
<dbReference type="InterPro" id="IPR032466">
    <property type="entry name" value="Metal_Hydrolase"/>
</dbReference>
<gene>
    <name evidence="3" type="ORF">INQ41_04485</name>
</gene>
<dbReference type="RefSeq" id="WP_193986580.1">
    <property type="nucleotide sequence ID" value="NZ_CP063656.1"/>
</dbReference>
<dbReference type="GO" id="GO:0016810">
    <property type="term" value="F:hydrolase activity, acting on carbon-nitrogen (but not peptide) bonds"/>
    <property type="evidence" value="ECO:0007669"/>
    <property type="project" value="InterPro"/>
</dbReference>
<name>A0A7S6UHA8_9GAMM</name>
<protein>
    <submittedName>
        <fullName evidence="3">Amidohydrolase</fullName>
    </submittedName>
</protein>
<feature type="chain" id="PRO_5032807030" evidence="1">
    <location>
        <begin position="26"/>
        <end position="569"/>
    </location>
</feature>
<feature type="signal peptide" evidence="1">
    <location>
        <begin position="1"/>
        <end position="25"/>
    </location>
</feature>
<keyword evidence="1" id="KW-0732">Signal</keyword>
<dbReference type="AlphaFoldDB" id="A0A7S6UHA8"/>
<dbReference type="SUPFAM" id="SSF51556">
    <property type="entry name" value="Metallo-dependent hydrolases"/>
    <property type="match status" value="1"/>
</dbReference>
<evidence type="ECO:0000259" key="2">
    <source>
        <dbReference type="Pfam" id="PF07969"/>
    </source>
</evidence>
<dbReference type="EMBL" id="CP063656">
    <property type="protein sequence ID" value="QOW20292.1"/>
    <property type="molecule type" value="Genomic_DNA"/>
</dbReference>
<organism evidence="3 4">
    <name type="scientific">Novilysobacter ciconiae</name>
    <dbReference type="NCBI Taxonomy" id="2781022"/>
    <lineage>
        <taxon>Bacteria</taxon>
        <taxon>Pseudomonadati</taxon>
        <taxon>Pseudomonadota</taxon>
        <taxon>Gammaproteobacteria</taxon>
        <taxon>Lysobacterales</taxon>
        <taxon>Lysobacteraceae</taxon>
        <taxon>Novilysobacter</taxon>
    </lineage>
</organism>
<evidence type="ECO:0000313" key="4">
    <source>
        <dbReference type="Proteomes" id="UP000594059"/>
    </source>
</evidence>
<reference evidence="3 4" key="1">
    <citation type="submission" date="2020-10" db="EMBL/GenBank/DDBJ databases">
        <title>complete genome sequencing of Lysobacter sp. H21R20.</title>
        <authorList>
            <person name="Bae J.-W."/>
            <person name="Lee S.-Y."/>
        </authorList>
    </citation>
    <scope>NUCLEOTIDE SEQUENCE [LARGE SCALE GENOMIC DNA]</scope>
    <source>
        <strain evidence="3 4">H21R20</strain>
    </source>
</reference>
<sequence length="569" mass="60698">MRAIHAIQGKLLVAAMAACALPWTAVDAAHSRAAPADITVLVARRIHTMDVARPRAQAMAFDGDGRILALGTRDAVQAQFPAAALLDVGPTTVVPGLIDAHGHVAGLGLNAMRADLAGTTSKDEAVRRLRDFAADLPHGTWLLGRGWDQNRWAGKQFPSAGDLDAVFPDRPVWLRRVDGHAAWANSAALALVERDLSGDWQPDGGRIERDAQGRPTGIFIDEAMTLIDALVPELEDEVASQALALGMQAAVAHGLTGVHDAGVSLSTLKHYQQLADRGEMPMRVYAMADGDGEALDALCRGGLYQHPGGRLQMRAVKVFADGALGSRGAALLADYSDDPGNRGLMLASEQQLARVTAKARRCNVQVATHAIGDRGNRAVLDAYAGALGNKLGSDHRWRIEHAQVLAGTDLPRLGAMGVIASMQPTHATSDMAWAGDRLGPERIEHAYAWRELRDSGARLALGSDFPVESVDPRLGLYSATTRADAEGMPAGGWQPEENLTAFEALRGFTLDAAYASFDEDEIGSLEVGKRADFVVLAQDPLQIDPRQLRELTVLGTYVDGEAVYIGKVD</sequence>
<dbReference type="PANTHER" id="PTHR22642:SF2">
    <property type="entry name" value="PROTEIN LONG AFTER FAR-RED 3"/>
    <property type="match status" value="1"/>
</dbReference>
<dbReference type="SUPFAM" id="SSF51338">
    <property type="entry name" value="Composite domain of metallo-dependent hydrolases"/>
    <property type="match status" value="1"/>
</dbReference>
<dbReference type="Proteomes" id="UP000594059">
    <property type="component" value="Chromosome"/>
</dbReference>
<dbReference type="InterPro" id="IPR011059">
    <property type="entry name" value="Metal-dep_hydrolase_composite"/>
</dbReference>
<feature type="domain" description="Amidohydrolase 3" evidence="2">
    <location>
        <begin position="92"/>
        <end position="564"/>
    </location>
</feature>
<accession>A0A7S6UHA8</accession>
<dbReference type="PANTHER" id="PTHR22642">
    <property type="entry name" value="IMIDAZOLONEPROPIONASE"/>
    <property type="match status" value="1"/>
</dbReference>
<dbReference type="InterPro" id="IPR033932">
    <property type="entry name" value="YtcJ-like"/>
</dbReference>
<dbReference type="Gene3D" id="3.10.310.70">
    <property type="match status" value="1"/>
</dbReference>
<proteinExistence type="predicted"/>
<keyword evidence="3" id="KW-0378">Hydrolase</keyword>
<dbReference type="CDD" id="cd01300">
    <property type="entry name" value="YtcJ_like"/>
    <property type="match status" value="1"/>
</dbReference>
<dbReference type="KEGG" id="lcic:INQ41_04485"/>
<dbReference type="Pfam" id="PF07969">
    <property type="entry name" value="Amidohydro_3"/>
    <property type="match status" value="1"/>
</dbReference>
<keyword evidence="4" id="KW-1185">Reference proteome</keyword>
<dbReference type="Gene3D" id="3.20.20.140">
    <property type="entry name" value="Metal-dependent hydrolases"/>
    <property type="match status" value="1"/>
</dbReference>
<evidence type="ECO:0000256" key="1">
    <source>
        <dbReference type="SAM" id="SignalP"/>
    </source>
</evidence>